<feature type="compositionally biased region" description="Acidic residues" evidence="1">
    <location>
        <begin position="121"/>
        <end position="131"/>
    </location>
</feature>
<feature type="region of interest" description="Disordered" evidence="1">
    <location>
        <begin position="28"/>
        <end position="313"/>
    </location>
</feature>
<name>M0MD32_HALMO</name>
<dbReference type="PANTHER" id="PTHR35902">
    <property type="entry name" value="S-LAYER DOMAIN-LIKE PROTEIN-RELATED"/>
    <property type="match status" value="1"/>
</dbReference>
<dbReference type="EMBL" id="AOMC01000134">
    <property type="protein sequence ID" value="EMA42310.1"/>
    <property type="molecule type" value="Genomic_DNA"/>
</dbReference>
<evidence type="ECO:0000313" key="4">
    <source>
        <dbReference type="Proteomes" id="UP000011568"/>
    </source>
</evidence>
<comment type="caution">
    <text evidence="3">The sequence shown here is derived from an EMBL/GenBank/DDBJ whole genome shotgun (WGS) entry which is preliminary data.</text>
</comment>
<dbReference type="eggNOG" id="arCOG02079">
    <property type="taxonomic scope" value="Archaea"/>
</dbReference>
<dbReference type="Proteomes" id="UP000011568">
    <property type="component" value="Unassembled WGS sequence"/>
</dbReference>
<feature type="compositionally biased region" description="Low complexity" evidence="1">
    <location>
        <begin position="179"/>
        <end position="190"/>
    </location>
</feature>
<feature type="compositionally biased region" description="Low complexity" evidence="1">
    <location>
        <begin position="303"/>
        <end position="312"/>
    </location>
</feature>
<evidence type="ECO:0008006" key="5">
    <source>
        <dbReference type="Google" id="ProtNLM"/>
    </source>
</evidence>
<feature type="compositionally biased region" description="Polar residues" evidence="1">
    <location>
        <begin position="53"/>
        <end position="67"/>
    </location>
</feature>
<feature type="compositionally biased region" description="Low complexity" evidence="1">
    <location>
        <begin position="275"/>
        <end position="290"/>
    </location>
</feature>
<dbReference type="OrthoDB" id="56770at2157"/>
<keyword evidence="4" id="KW-1185">Reference proteome</keyword>
<evidence type="ECO:0000256" key="2">
    <source>
        <dbReference type="SAM" id="Phobius"/>
    </source>
</evidence>
<dbReference type="RefSeq" id="WP_004054824.1">
    <property type="nucleotide sequence ID" value="NZ_AOMC01000134.1"/>
</dbReference>
<protein>
    <recommendedName>
        <fullName evidence="5">Sialidase</fullName>
    </recommendedName>
</protein>
<feature type="compositionally biased region" description="Low complexity" evidence="1">
    <location>
        <begin position="40"/>
        <end position="52"/>
    </location>
</feature>
<feature type="compositionally biased region" description="Low complexity" evidence="1">
    <location>
        <begin position="230"/>
        <end position="258"/>
    </location>
</feature>
<feature type="compositionally biased region" description="Low complexity" evidence="1">
    <location>
        <begin position="71"/>
        <end position="120"/>
    </location>
</feature>
<dbReference type="PATRIC" id="fig|931277.6.peg.2199"/>
<feature type="compositionally biased region" description="Gly residues" evidence="1">
    <location>
        <begin position="259"/>
        <end position="274"/>
    </location>
</feature>
<dbReference type="PANTHER" id="PTHR35902:SF3">
    <property type="entry name" value="NPCBM-ASSOCIATED, NEW3 DOMAIN OF ALPHA-GALACTOSIDASE"/>
    <property type="match status" value="1"/>
</dbReference>
<keyword evidence="2" id="KW-1133">Transmembrane helix</keyword>
<keyword evidence="2" id="KW-0472">Membrane</keyword>
<dbReference type="STRING" id="931277.C448_11256"/>
<feature type="compositionally biased region" description="Gly residues" evidence="1">
    <location>
        <begin position="191"/>
        <end position="200"/>
    </location>
</feature>
<evidence type="ECO:0000256" key="1">
    <source>
        <dbReference type="SAM" id="MobiDB-lite"/>
    </source>
</evidence>
<gene>
    <name evidence="3" type="ORF">C448_11256</name>
</gene>
<evidence type="ECO:0000313" key="3">
    <source>
        <dbReference type="EMBL" id="EMA42310.1"/>
    </source>
</evidence>
<reference evidence="3 4" key="1">
    <citation type="journal article" date="2014" name="PLoS Genet.">
        <title>Phylogenetically driven sequencing of extremely halophilic archaea reveals strategies for static and dynamic osmo-response.</title>
        <authorList>
            <person name="Becker E.A."/>
            <person name="Seitzer P.M."/>
            <person name="Tritt A."/>
            <person name="Larsen D."/>
            <person name="Krusor M."/>
            <person name="Yao A.I."/>
            <person name="Wu D."/>
            <person name="Madern D."/>
            <person name="Eisen J.A."/>
            <person name="Darling A.E."/>
            <person name="Facciotti M.T."/>
        </authorList>
    </citation>
    <scope>NUCLEOTIDE SEQUENCE [LARGE SCALE GENOMIC DNA]</scope>
    <source>
        <strain evidence="3 4">DSM 1307</strain>
    </source>
</reference>
<dbReference type="InterPro" id="IPR013783">
    <property type="entry name" value="Ig-like_fold"/>
</dbReference>
<keyword evidence="2" id="KW-0812">Transmembrane</keyword>
<dbReference type="Gene3D" id="2.60.40.10">
    <property type="entry name" value="Immunoglobulins"/>
    <property type="match status" value="2"/>
</dbReference>
<feature type="compositionally biased region" description="Gly residues" evidence="1">
    <location>
        <begin position="291"/>
        <end position="302"/>
    </location>
</feature>
<feature type="compositionally biased region" description="Low complexity" evidence="1">
    <location>
        <begin position="201"/>
        <end position="212"/>
    </location>
</feature>
<feature type="transmembrane region" description="Helical" evidence="2">
    <location>
        <begin position="876"/>
        <end position="899"/>
    </location>
</feature>
<feature type="compositionally biased region" description="Low complexity" evidence="1">
    <location>
        <begin position="159"/>
        <end position="171"/>
    </location>
</feature>
<sequence length="903" mass="89769">MNRAALAAVLVVLLTIQGSVVGVLTGDVLPNESTNNGSNTTVEQPTEVTTVESPGTGSTSVMAANNEGSHETSATTANSSEESTTTTTTENTTTSTSTETETSTETDTTTSENPESTNDNETSDTTDESGDSGEKSPPKPESPTQSPTDEETSSGDNGGEAPSEGESPSSGAGEGGAPQGDAGSATPPASGSGGAGGPSRSGGASAPPAGAGQPSGGSDGAAGRPGGAAAGAAPPGAGAAPSGSAPNGAAGGAPRAAAGGAGGSPSGAAAGGAPSGAAGAAGAPSAAGANGAPGGAAAGGAAGSATGASPDAEFNVTGVSADVSVGGTGNVSVTIENTGEDATDAVVSLQSQSSDLVFGQSAETSRYVGDWDEGESRTVEVTARAMQGADTDDYPVQATVSYDDDDGNASQSAPLTFGVSPASEQEFTLSSVDGDLAAGSEGTISGTITNDGPEQATDAVITLSPNGSRAIIPRQSQYVIGGLDPDESEAFEYPVLVNSTAEPGARQVSFVVQYYDADGNPLQSKPLNARVDIDAESDDFAVVSSSSDVQVGDEGPVSVTLENQGENVSEATVSLQSLTGDILFGRTANATQFIGEWPAGAQRTVTVNATASNQSETRSYPLQTSISYKDSDGDPGRSGPFTVGITPQSEQSFALGNTSSTLSVGDEGNVTGTITNRGPQDAGNAVIKLISQSQNVKPQSTEVALGSLPANGSTSFSVPVEVTDSAEPGGQQFSFVVEYDNRNGDTRRSGTLDTQVDIGAQSDAFIVERANASLDVGGSDTVTLNVTNNRESTVSNVNAKAFVDDPLSIASDEAYISRLEPNETQQIAFEASAGGDANAGEYPLSVDFQYDSGGESKLSNTYEVPIELVEVEDGGILSSLSVMWALGALLVVFGIGWVWSRRS</sequence>
<feature type="compositionally biased region" description="Gly residues" evidence="1">
    <location>
        <begin position="213"/>
        <end position="229"/>
    </location>
</feature>
<proteinExistence type="predicted"/>
<accession>M0MD32</accession>
<dbReference type="AlphaFoldDB" id="M0MD32"/>
<organism evidence="3 4">
    <name type="scientific">Halococcus morrhuae DSM 1307</name>
    <dbReference type="NCBI Taxonomy" id="931277"/>
    <lineage>
        <taxon>Archaea</taxon>
        <taxon>Methanobacteriati</taxon>
        <taxon>Methanobacteriota</taxon>
        <taxon>Stenosarchaea group</taxon>
        <taxon>Halobacteria</taxon>
        <taxon>Halobacteriales</taxon>
        <taxon>Halococcaceae</taxon>
        <taxon>Halococcus</taxon>
    </lineage>
</organism>